<accession>A0A024GYS6</accession>
<organism evidence="2 3">
    <name type="scientific">Pseudarthrobacter siccitolerans</name>
    <dbReference type="NCBI Taxonomy" id="861266"/>
    <lineage>
        <taxon>Bacteria</taxon>
        <taxon>Bacillati</taxon>
        <taxon>Actinomycetota</taxon>
        <taxon>Actinomycetes</taxon>
        <taxon>Micrococcales</taxon>
        <taxon>Micrococcaceae</taxon>
        <taxon>Pseudarthrobacter</taxon>
    </lineage>
</organism>
<dbReference type="Proteomes" id="UP000035722">
    <property type="component" value="Unassembled WGS sequence"/>
</dbReference>
<dbReference type="EMBL" id="CAQI01000032">
    <property type="protein sequence ID" value="CCQ45100.1"/>
    <property type="molecule type" value="Genomic_DNA"/>
</dbReference>
<keyword evidence="3" id="KW-1185">Reference proteome</keyword>
<evidence type="ECO:0000313" key="3">
    <source>
        <dbReference type="Proteomes" id="UP000035722"/>
    </source>
</evidence>
<dbReference type="AlphaFoldDB" id="A0A024GYS6"/>
<gene>
    <name evidence="2" type="ORF">ARTSIC4J27_1033</name>
</gene>
<evidence type="ECO:0000313" key="2">
    <source>
        <dbReference type="EMBL" id="CCQ45100.1"/>
    </source>
</evidence>
<comment type="caution">
    <text evidence="2">The sequence shown here is derived from an EMBL/GenBank/DDBJ whole genome shotgun (WGS) entry which is preliminary data.</text>
</comment>
<protein>
    <submittedName>
        <fullName evidence="2">Uncharacterized protein</fullName>
    </submittedName>
</protein>
<name>A0A024GYS6_9MICC</name>
<sequence>MATNSPLEATETRSVEPRTAAPMPAPPKTRLVRPCAAQQSRPSRGREHEVQRLIRDLAALAANPRPSVS</sequence>
<feature type="region of interest" description="Disordered" evidence="1">
    <location>
        <begin position="1"/>
        <end position="50"/>
    </location>
</feature>
<proteinExistence type="predicted"/>
<evidence type="ECO:0000256" key="1">
    <source>
        <dbReference type="SAM" id="MobiDB-lite"/>
    </source>
</evidence>
<reference evidence="3" key="1">
    <citation type="journal article" date="2014" name="Genome Announc.">
        <title>Genome Sequence of Arthrobacter siccitolerans 4J27, a Xeroprotectant-Producing Desiccation-Tolerant Microorganism.</title>
        <authorList>
            <person name="Manzanera M."/>
            <person name="Santa-Cruz-Calvo L."/>
            <person name="Vilchez J.I."/>
            <person name="Garcia-Fontana C."/>
            <person name="Silva-Castro G.A."/>
            <person name="Calvo C."/>
            <person name="Gonzalez-Lopez J."/>
        </authorList>
    </citation>
    <scope>NUCLEOTIDE SEQUENCE [LARGE SCALE GENOMIC DNA]</scope>
    <source>
        <strain evidence="3">4J27</strain>
    </source>
</reference>